<name>A0ABT7Y7B7_9VIBR</name>
<dbReference type="SUPFAM" id="SSF53300">
    <property type="entry name" value="vWA-like"/>
    <property type="match status" value="1"/>
</dbReference>
<protein>
    <submittedName>
        <fullName evidence="3">VWA domain-containing protein</fullName>
    </submittedName>
</protein>
<gene>
    <name evidence="3" type="ORF">QWJ08_21610</name>
</gene>
<evidence type="ECO:0000259" key="2">
    <source>
        <dbReference type="PROSITE" id="PS50234"/>
    </source>
</evidence>
<dbReference type="PANTHER" id="PTHR41248">
    <property type="entry name" value="NORD PROTEIN"/>
    <property type="match status" value="1"/>
</dbReference>
<dbReference type="SMART" id="SM00327">
    <property type="entry name" value="VWA"/>
    <property type="match status" value="1"/>
</dbReference>
<feature type="compositionally biased region" description="Basic and acidic residues" evidence="1">
    <location>
        <begin position="267"/>
        <end position="276"/>
    </location>
</feature>
<dbReference type="InterPro" id="IPR002035">
    <property type="entry name" value="VWF_A"/>
</dbReference>
<dbReference type="PROSITE" id="PS50234">
    <property type="entry name" value="VWFA"/>
    <property type="match status" value="1"/>
</dbReference>
<feature type="region of interest" description="Disordered" evidence="1">
    <location>
        <begin position="200"/>
        <end position="353"/>
    </location>
</feature>
<dbReference type="RefSeq" id="WP_289964139.1">
    <property type="nucleotide sequence ID" value="NZ_JAUEOZ010000003.1"/>
</dbReference>
<evidence type="ECO:0000313" key="3">
    <source>
        <dbReference type="EMBL" id="MDN2483956.1"/>
    </source>
</evidence>
<comment type="caution">
    <text evidence="3">The sequence shown here is derived from an EMBL/GenBank/DDBJ whole genome shotgun (WGS) entry which is preliminary data.</text>
</comment>
<dbReference type="EMBL" id="JAUEOZ010000003">
    <property type="protein sequence ID" value="MDN2483956.1"/>
    <property type="molecule type" value="Genomic_DNA"/>
</dbReference>
<feature type="compositionally biased region" description="Low complexity" evidence="1">
    <location>
        <begin position="317"/>
        <end position="335"/>
    </location>
</feature>
<dbReference type="Pfam" id="PF00092">
    <property type="entry name" value="VWA"/>
    <property type="match status" value="1"/>
</dbReference>
<dbReference type="InterPro" id="IPR036465">
    <property type="entry name" value="vWFA_dom_sf"/>
</dbReference>
<dbReference type="InterPro" id="IPR051928">
    <property type="entry name" value="NorD/CobT"/>
</dbReference>
<feature type="compositionally biased region" description="Polar residues" evidence="1">
    <location>
        <begin position="279"/>
        <end position="297"/>
    </location>
</feature>
<dbReference type="Proteomes" id="UP001169719">
    <property type="component" value="Unassembled WGS sequence"/>
</dbReference>
<evidence type="ECO:0000313" key="4">
    <source>
        <dbReference type="Proteomes" id="UP001169719"/>
    </source>
</evidence>
<feature type="compositionally biased region" description="Acidic residues" evidence="1">
    <location>
        <begin position="216"/>
        <end position="241"/>
    </location>
</feature>
<organism evidence="3 4">
    <name type="scientific">Vibrio agarivorans</name>
    <dbReference type="NCBI Taxonomy" id="153622"/>
    <lineage>
        <taxon>Bacteria</taxon>
        <taxon>Pseudomonadati</taxon>
        <taxon>Pseudomonadota</taxon>
        <taxon>Gammaproteobacteria</taxon>
        <taxon>Vibrionales</taxon>
        <taxon>Vibrionaceae</taxon>
        <taxon>Vibrio</taxon>
    </lineage>
</organism>
<accession>A0ABT7Y7B7</accession>
<sequence length="637" mass="68533">MKQPMVEQHFPMLISVFAEKAGIKVKLGGDRAYTDGKTIHMPYPTSDTMDLSYAFAGHESEHCNDSDFEVVKAFLAKHNQCGVAKHILNVLEDTRIELNFLQRFTGTRGYFEELAKYIAGNFTPDNVDLYNYFFMYSRGKLMGYEYTTQCYQHCKTWIESEKDARFIAELNSVLDSVLGSKSTSEVADISDRVIEILKAEQEKENQPEPQSPSDGQPDDGDSTGDSEGDGEGNSEQSDDGIEGTSGTSSDEADGDNDGEHSGTSGSDSKEQDDGEHSGTGCSDSQDQDDGATQSSMADEQDCDGQSGHEDGESQNASDSETSDNSTSSTSNPGSSKIVNAMFDSEGDDHMSDVGDFLKDVLSQEENIDREMESAYSGHAGVMHDYIATNHSVSAGNLINDTAAVTAVLRTKLNGLVSHASRTLKSVGKKGRRLSAKRYHRVQSGNLNVFTSKQRSTFKPNAKVVVLVDDSGSIGGNLLDQKRSAYALIDTLSGVKGVDVSAFSFGAQTANGISRLKSFAEPATVAAPRVEGLCAGGGNTPLLPALYASIKDFALAKADKKSVLIVITDGVPNELNTCISKLNEMRSHGIETIGVGVGAGVDSSKMRSQFGANQVIIPNFADLPKHMMKLSQEVIFNQ</sequence>
<dbReference type="Gene3D" id="3.40.50.410">
    <property type="entry name" value="von Willebrand factor, type A domain"/>
    <property type="match status" value="1"/>
</dbReference>
<dbReference type="PANTHER" id="PTHR41248:SF1">
    <property type="entry name" value="NORD PROTEIN"/>
    <property type="match status" value="1"/>
</dbReference>
<evidence type="ECO:0000256" key="1">
    <source>
        <dbReference type="SAM" id="MobiDB-lite"/>
    </source>
</evidence>
<feature type="domain" description="VWFA" evidence="2">
    <location>
        <begin position="462"/>
        <end position="637"/>
    </location>
</feature>
<keyword evidence="4" id="KW-1185">Reference proteome</keyword>
<reference evidence="3" key="1">
    <citation type="submission" date="2024-05" db="EMBL/GenBank/DDBJ databases">
        <title>Genome Sequences of Four Agar- Degrading Marine Bacteria.</title>
        <authorList>
            <person name="Phillips E.K."/>
            <person name="Shaffer J.C."/>
            <person name="Henson M.W."/>
            <person name="Temperton B."/>
            <person name="Thrash C.J."/>
            <person name="Martin M.O."/>
        </authorList>
    </citation>
    <scope>NUCLEOTIDE SEQUENCE</scope>
    <source>
        <strain evidence="3">EKP203</strain>
    </source>
</reference>
<dbReference type="CDD" id="cd00198">
    <property type="entry name" value="vWFA"/>
    <property type="match status" value="1"/>
</dbReference>
<proteinExistence type="predicted"/>